<evidence type="ECO:0000313" key="1">
    <source>
        <dbReference type="EMBL" id="GEM18329.1"/>
    </source>
</evidence>
<accession>A0A829XAC5</accession>
<dbReference type="EMBL" id="BARJ01000012">
    <property type="protein sequence ID" value="GEM18329.1"/>
    <property type="molecule type" value="Genomic_DNA"/>
</dbReference>
<evidence type="ECO:0008006" key="3">
    <source>
        <dbReference type="Google" id="ProtNLM"/>
    </source>
</evidence>
<protein>
    <recommendedName>
        <fullName evidence="3">PD-(D/E)XK motif protein</fullName>
    </recommendedName>
</protein>
<evidence type="ECO:0000313" key="2">
    <source>
        <dbReference type="Proteomes" id="UP000484858"/>
    </source>
</evidence>
<proteinExistence type="predicted"/>
<dbReference type="Proteomes" id="UP000484858">
    <property type="component" value="Unassembled WGS sequence"/>
</dbReference>
<name>A0A829XAC5_GLUOY</name>
<comment type="caution">
    <text evidence="1">The sequence shown here is derived from an EMBL/GenBank/DDBJ whole genome shotgun (WGS) entry which is preliminary data.</text>
</comment>
<organism evidence="1 2">
    <name type="scientific">Gluconobacter oxydans NBRC 3293</name>
    <dbReference type="NCBI Taxonomy" id="1315969"/>
    <lineage>
        <taxon>Bacteria</taxon>
        <taxon>Pseudomonadati</taxon>
        <taxon>Pseudomonadota</taxon>
        <taxon>Alphaproteobacteria</taxon>
        <taxon>Acetobacterales</taxon>
        <taxon>Acetobacteraceae</taxon>
        <taxon>Gluconobacter</taxon>
    </lineage>
</organism>
<gene>
    <name evidence="1" type="ORF">NBRC3293_2826</name>
</gene>
<dbReference type="AlphaFoldDB" id="A0A829XAC5"/>
<dbReference type="InterPro" id="IPR025534">
    <property type="entry name" value="DUF4420"/>
</dbReference>
<sequence length="326" mass="34737">MLRRGGQVSTALEIPSVDTGIDTGSGSVRLALGNAGELRLLLPVRQSERIGETPSSQALGIGVATYTLGGMPIRFLDIVCLSATLDGVFADVADEIMERIVGGAFPVEACRTTIEDFRSLLTMTAAEVSIQEICGLIGELLMLRTLLGLNPAAWKLWRGPLRERHDFRGGALATEVKTTSRSAMPHVTISAVDQLLPPAGGTLALAVYQLAETSGGDISVAGVAAEVLRVASDRQGVLRLLAGYGCTDPESWEWNRCYFRLENEDHYLVDAEFPRIIPESFSGGCVPAGVEEISYVVNLGMAEQCRLSDAAVGARHGELVACLAHL</sequence>
<dbReference type="Pfam" id="PF14390">
    <property type="entry name" value="DUF4420"/>
    <property type="match status" value="1"/>
</dbReference>
<reference evidence="1 2" key="1">
    <citation type="submission" date="2013-04" db="EMBL/GenBank/DDBJ databases">
        <title>Gluconobacter oxydans NBRC 3293 whole genome sequence.</title>
        <authorList>
            <person name="Matsutani M."/>
            <person name="Yakushi T."/>
            <person name="Matsushita K."/>
        </authorList>
    </citation>
    <scope>NUCLEOTIDE SEQUENCE [LARGE SCALE GENOMIC DNA]</scope>
    <source>
        <strain evidence="1 2">NBRC 3293</strain>
    </source>
</reference>